<protein>
    <submittedName>
        <fullName evidence="1">Diadenosine tetraphosphate (Ap4A) hydrolase</fullName>
    </submittedName>
</protein>
<dbReference type="STRING" id="261654.GA0070611_2075"/>
<name>A0A1A8ZFR7_9ACTN</name>
<dbReference type="OrthoDB" id="3579809at2"/>
<dbReference type="GO" id="GO:0016787">
    <property type="term" value="F:hydrolase activity"/>
    <property type="evidence" value="ECO:0007669"/>
    <property type="project" value="UniProtKB-KW"/>
</dbReference>
<evidence type="ECO:0000313" key="1">
    <source>
        <dbReference type="EMBL" id="SBT42722.1"/>
    </source>
</evidence>
<dbReference type="Gene3D" id="3.30.428.10">
    <property type="entry name" value="HIT-like"/>
    <property type="match status" value="1"/>
</dbReference>
<proteinExistence type="predicted"/>
<keyword evidence="1" id="KW-0378">Hydrolase</keyword>
<sequence>MEEELDEAGFSARDLARIAVSRRAAELADRLYALVGRHGHDVPVEVWLRELTGPVRDAADDLHGLAVAYARARGATWPQIGTATGLDPAAAQDRWGAVRPPVLADPDRLVGELEHWFIRHLGLDAALWNVAEPLRGLLDGGGRRDLPSCLICRKRVGGAVPAWAGWIEPPGGYLVDDELWRVAHAPATFAPRGSLLVESRRHFLDFSQMTPDESTSWTALLARLFPLITQVTGAERIHVTSNMDAAPHFHAWLLPRRPEDRKGRAFGAAPGTCTEPEAAAAVKQMRTLLDR</sequence>
<keyword evidence="2" id="KW-1185">Reference proteome</keyword>
<dbReference type="SUPFAM" id="SSF54197">
    <property type="entry name" value="HIT-like"/>
    <property type="match status" value="1"/>
</dbReference>
<dbReference type="AlphaFoldDB" id="A0A1A8ZFR7"/>
<dbReference type="EMBL" id="LT594323">
    <property type="protein sequence ID" value="SBT42722.1"/>
    <property type="molecule type" value="Genomic_DNA"/>
</dbReference>
<evidence type="ECO:0000313" key="2">
    <source>
        <dbReference type="Proteomes" id="UP000199385"/>
    </source>
</evidence>
<accession>A0A1A8ZFR7</accession>
<dbReference type="Proteomes" id="UP000199385">
    <property type="component" value="Chromosome I"/>
</dbReference>
<organism evidence="1 2">
    <name type="scientific">Micromonospora auratinigra</name>
    <dbReference type="NCBI Taxonomy" id="261654"/>
    <lineage>
        <taxon>Bacteria</taxon>
        <taxon>Bacillati</taxon>
        <taxon>Actinomycetota</taxon>
        <taxon>Actinomycetes</taxon>
        <taxon>Micromonosporales</taxon>
        <taxon>Micromonosporaceae</taxon>
        <taxon>Micromonospora</taxon>
    </lineage>
</organism>
<gene>
    <name evidence="1" type="ORF">GA0070611_2075</name>
</gene>
<dbReference type="InterPro" id="IPR036265">
    <property type="entry name" value="HIT-like_sf"/>
</dbReference>
<dbReference type="PATRIC" id="fig|261654.4.peg.2113"/>
<dbReference type="RefSeq" id="WP_091661531.1">
    <property type="nucleotide sequence ID" value="NZ_LT594323.1"/>
</dbReference>
<reference evidence="2" key="1">
    <citation type="submission" date="2016-06" db="EMBL/GenBank/DDBJ databases">
        <authorList>
            <person name="Varghese N."/>
            <person name="Submissions Spin"/>
        </authorList>
    </citation>
    <scope>NUCLEOTIDE SEQUENCE [LARGE SCALE GENOMIC DNA]</scope>
    <source>
        <strain evidence="2">DSM 44815</strain>
    </source>
</reference>